<dbReference type="Pfam" id="PF17822">
    <property type="entry name" value="ARMH2"/>
    <property type="match status" value="1"/>
</dbReference>
<sequence length="221" mass="25834">MAKQQNIYKRCMTVVIHIFTRIFSVFKNLCFRETKEKKINGLENIFHKEKIIVFGYQVKNKTLSLERRAQAAYKLGLLAFTGGPIAAKWVGEYMTEVAAILQKENLSPHVKVMLLQSMCSWCYLNTVGQKKARNVNMLPILVSFLEEENPNPHFKESTRLVKFWSCYVLAIIICNNMSIVRDLEKFKTLKFSLQMLARENWLGWPENFAEVLFFLMGYNRT</sequence>
<evidence type="ECO:0008006" key="4">
    <source>
        <dbReference type="Google" id="ProtNLM"/>
    </source>
</evidence>
<organism evidence="2 3">
    <name type="scientific">Vombatus ursinus</name>
    <name type="common">Common wombat</name>
    <dbReference type="NCBI Taxonomy" id="29139"/>
    <lineage>
        <taxon>Eukaryota</taxon>
        <taxon>Metazoa</taxon>
        <taxon>Chordata</taxon>
        <taxon>Craniata</taxon>
        <taxon>Vertebrata</taxon>
        <taxon>Euteleostomi</taxon>
        <taxon>Mammalia</taxon>
        <taxon>Metatheria</taxon>
        <taxon>Diprotodontia</taxon>
        <taxon>Vombatidae</taxon>
        <taxon>Vombatus</taxon>
    </lineage>
</organism>
<evidence type="ECO:0000256" key="1">
    <source>
        <dbReference type="SAM" id="Phobius"/>
    </source>
</evidence>
<reference evidence="2" key="3">
    <citation type="submission" date="2025-09" db="UniProtKB">
        <authorList>
            <consortium name="Ensembl"/>
        </authorList>
    </citation>
    <scope>IDENTIFICATION</scope>
</reference>
<keyword evidence="3" id="KW-1185">Reference proteome</keyword>
<dbReference type="GeneID" id="114035936"/>
<gene>
    <name evidence="2" type="primary">ARMH2</name>
</gene>
<evidence type="ECO:0000313" key="2">
    <source>
        <dbReference type="Ensembl" id="ENSVURP00010028804.1"/>
    </source>
</evidence>
<proteinExistence type="predicted"/>
<dbReference type="InterPro" id="IPR040268">
    <property type="entry name" value="ARMH2"/>
</dbReference>
<dbReference type="OMA" id="GWPENFA"/>
<keyword evidence="1" id="KW-1133">Transmembrane helix</keyword>
<dbReference type="OrthoDB" id="5971936at2759"/>
<accession>A0A4X2LTL7</accession>
<feature type="transmembrane region" description="Helical" evidence="1">
    <location>
        <begin position="163"/>
        <end position="181"/>
    </location>
</feature>
<dbReference type="Proteomes" id="UP000314987">
    <property type="component" value="Unassembled WGS sequence"/>
</dbReference>
<name>A0A4X2LTL7_VOMUR</name>
<reference evidence="3" key="1">
    <citation type="submission" date="2018-12" db="EMBL/GenBank/DDBJ databases">
        <authorList>
            <person name="Yazar S."/>
        </authorList>
    </citation>
    <scope>NUCLEOTIDE SEQUENCE [LARGE SCALE GENOMIC DNA]</scope>
</reference>
<dbReference type="PANTHER" id="PTHR37679">
    <property type="entry name" value="ARMADILLO-LIKE HELICAL DOMAIN-CONTAINING PROTEIN 2"/>
    <property type="match status" value="1"/>
</dbReference>
<dbReference type="CTD" id="101928603"/>
<dbReference type="PANTHER" id="PTHR37679:SF1">
    <property type="entry name" value="ARMADILLO-LIKE HELICAL DOMAIN-CONTAINING PROTEIN 2"/>
    <property type="match status" value="1"/>
</dbReference>
<keyword evidence="1" id="KW-0472">Membrane</keyword>
<dbReference type="InterPro" id="IPR016024">
    <property type="entry name" value="ARM-type_fold"/>
</dbReference>
<dbReference type="SUPFAM" id="SSF48371">
    <property type="entry name" value="ARM repeat"/>
    <property type="match status" value="1"/>
</dbReference>
<keyword evidence="1" id="KW-0812">Transmembrane</keyword>
<dbReference type="Ensembl" id="ENSVURT00010032813.1">
    <property type="protein sequence ID" value="ENSVURP00010028804.1"/>
    <property type="gene ID" value="ENSVURG00010022045.1"/>
</dbReference>
<evidence type="ECO:0000313" key="3">
    <source>
        <dbReference type="Proteomes" id="UP000314987"/>
    </source>
</evidence>
<reference evidence="2" key="2">
    <citation type="submission" date="2025-08" db="UniProtKB">
        <authorList>
            <consortium name="Ensembl"/>
        </authorList>
    </citation>
    <scope>IDENTIFICATION</scope>
</reference>
<dbReference type="GeneTree" id="ENSGT00530000068834"/>
<dbReference type="AlphaFoldDB" id="A0A4X2LTL7"/>
<dbReference type="RefSeq" id="XP_027708117.1">
    <property type="nucleotide sequence ID" value="XM_027852316.1"/>
</dbReference>
<protein>
    <recommendedName>
        <fullName evidence="4">Armadillo like helical domain containing 2</fullName>
    </recommendedName>
</protein>